<evidence type="ECO:0000313" key="2">
    <source>
        <dbReference type="EMBL" id="KAA6320172.1"/>
    </source>
</evidence>
<accession>A0A5J4QFA0</accession>
<dbReference type="Proteomes" id="UP000324800">
    <property type="component" value="Unassembled WGS sequence"/>
</dbReference>
<feature type="compositionally biased region" description="Acidic residues" evidence="1">
    <location>
        <begin position="119"/>
        <end position="146"/>
    </location>
</feature>
<feature type="compositionally biased region" description="Basic and acidic residues" evidence="1">
    <location>
        <begin position="198"/>
        <end position="211"/>
    </location>
</feature>
<feature type="compositionally biased region" description="Basic and acidic residues" evidence="1">
    <location>
        <begin position="107"/>
        <end position="118"/>
    </location>
</feature>
<sequence length="211" mass="24373">MDIIPKFIQRLNSFGSILKPHPSLDDCFDTSYSFSSSQGSQSQSSSQQDYQQPISLVELGLNVIFQYTLSSLYKTHIKKKVGIEIQSSLPQFLILYSRCSIGEEDDKQDKSSYDKQEKQEEEQEDEEQDDEEDSDNDIDDQDEEEDEKKGITAKKKQTVKKENKKGSKKAKKADKIEQQDFFMEDEDVAELSRSLRNKQNDKNLSSEEKEI</sequence>
<evidence type="ECO:0000256" key="1">
    <source>
        <dbReference type="SAM" id="MobiDB-lite"/>
    </source>
</evidence>
<name>A0A5J4QFA0_9EUKA</name>
<reference evidence="2 3" key="1">
    <citation type="submission" date="2019-03" db="EMBL/GenBank/DDBJ databases">
        <title>Single cell metagenomics reveals metabolic interactions within the superorganism composed of flagellate Streblomastix strix and complex community of Bacteroidetes bacteria on its surface.</title>
        <authorList>
            <person name="Treitli S.C."/>
            <person name="Kolisko M."/>
            <person name="Husnik F."/>
            <person name="Keeling P."/>
            <person name="Hampl V."/>
        </authorList>
    </citation>
    <scope>NUCLEOTIDE SEQUENCE [LARGE SCALE GENOMIC DNA]</scope>
    <source>
        <strain evidence="2">ST1C</strain>
    </source>
</reference>
<dbReference type="AlphaFoldDB" id="A0A5J4QFA0"/>
<dbReference type="EMBL" id="SNRW01045634">
    <property type="protein sequence ID" value="KAA6320172.1"/>
    <property type="molecule type" value="Genomic_DNA"/>
</dbReference>
<proteinExistence type="predicted"/>
<feature type="region of interest" description="Disordered" evidence="1">
    <location>
        <begin position="105"/>
        <end position="211"/>
    </location>
</feature>
<gene>
    <name evidence="2" type="ORF">EZS28_054721</name>
</gene>
<evidence type="ECO:0000313" key="3">
    <source>
        <dbReference type="Proteomes" id="UP000324800"/>
    </source>
</evidence>
<organism evidence="2 3">
    <name type="scientific">Streblomastix strix</name>
    <dbReference type="NCBI Taxonomy" id="222440"/>
    <lineage>
        <taxon>Eukaryota</taxon>
        <taxon>Metamonada</taxon>
        <taxon>Preaxostyla</taxon>
        <taxon>Oxymonadida</taxon>
        <taxon>Streblomastigidae</taxon>
        <taxon>Streblomastix</taxon>
    </lineage>
</organism>
<protein>
    <submittedName>
        <fullName evidence="2">Uncharacterized protein</fullName>
    </submittedName>
</protein>
<comment type="caution">
    <text evidence="2">The sequence shown here is derived from an EMBL/GenBank/DDBJ whole genome shotgun (WGS) entry which is preliminary data.</text>
</comment>
<feature type="non-terminal residue" evidence="2">
    <location>
        <position position="211"/>
    </location>
</feature>